<dbReference type="HAMAP" id="MF_00365">
    <property type="entry name" value="RecF"/>
    <property type="match status" value="1"/>
</dbReference>
<comment type="subcellular location">
    <subcellularLocation>
        <location evidence="1 12 13">Cytoplasm</location>
    </subcellularLocation>
</comment>
<keyword evidence="16" id="KW-1185">Reference proteome</keyword>
<dbReference type="EMBL" id="CP087164">
    <property type="protein sequence ID" value="UGS33638.1"/>
    <property type="molecule type" value="Genomic_DNA"/>
</dbReference>
<keyword evidence="8 12" id="KW-0067">ATP-binding</keyword>
<evidence type="ECO:0000256" key="6">
    <source>
        <dbReference type="ARBA" id="ARBA00022741"/>
    </source>
</evidence>
<dbReference type="NCBIfam" id="TIGR00611">
    <property type="entry name" value="recf"/>
    <property type="match status" value="1"/>
</dbReference>
<dbReference type="GO" id="GO:0009432">
    <property type="term" value="P:SOS response"/>
    <property type="evidence" value="ECO:0007669"/>
    <property type="project" value="UniProtKB-UniRule"/>
</dbReference>
<organism evidence="15 16">
    <name type="scientific">Capillimicrobium parvum</name>
    <dbReference type="NCBI Taxonomy" id="2884022"/>
    <lineage>
        <taxon>Bacteria</taxon>
        <taxon>Bacillati</taxon>
        <taxon>Actinomycetota</taxon>
        <taxon>Thermoleophilia</taxon>
        <taxon>Solirubrobacterales</taxon>
        <taxon>Capillimicrobiaceae</taxon>
        <taxon>Capillimicrobium</taxon>
    </lineage>
</organism>
<keyword evidence="10 12" id="KW-0234">DNA repair</keyword>
<dbReference type="InterPro" id="IPR042174">
    <property type="entry name" value="RecF_2"/>
</dbReference>
<sequence>MVPERGFVVIVTRLRLRDFRSYAAADVAFGEGLTVLHGRNGAGKTNLLEALYFGCTGRSCRTSNEREVVRFGATAARVEVDGHDPDGPHALSVGFQPGEAKRMRVDGAPVERMADAPARPLVSVFLPDRLELVKGAPALRRAHVDQVVAALWPARADTRRAYSAALAQRNALLQRIRAGRANRASLPAWDAELARHGVALRDDRARAVELLRERFATLAGELGLAGTAGARFRPRTRAATPEAFAAELAERVDGDLERGFTGHGPHRDDLVLERDGRDLRAYGSQGEQRLALLALLIAEREALAEARGRPPLLLLDDVMSELDPDRRERLAERIARHGQSVVTTTDLAHVPGASSGDVTRVAVGEGTVLQEAAA</sequence>
<keyword evidence="7 12" id="KW-0227">DNA damage</keyword>
<dbReference type="GO" id="GO:0005737">
    <property type="term" value="C:cytoplasm"/>
    <property type="evidence" value="ECO:0007669"/>
    <property type="project" value="UniProtKB-SubCell"/>
</dbReference>
<comment type="function">
    <text evidence="11 12 13">The RecF protein is involved in DNA metabolism; it is required for DNA replication and normal SOS inducibility. RecF binds preferentially to single-stranded, linear DNA. It also seems to bind ATP.</text>
</comment>
<comment type="similarity">
    <text evidence="2 12 13">Belongs to the RecF family.</text>
</comment>
<dbReference type="InterPro" id="IPR018078">
    <property type="entry name" value="DNA-binding_RecF_CS"/>
</dbReference>
<dbReference type="PROSITE" id="PS00618">
    <property type="entry name" value="RECF_2"/>
    <property type="match status" value="1"/>
</dbReference>
<dbReference type="InterPro" id="IPR003395">
    <property type="entry name" value="RecF/RecN/SMC_N"/>
</dbReference>
<dbReference type="InterPro" id="IPR001238">
    <property type="entry name" value="DNA-binding_RecF"/>
</dbReference>
<dbReference type="InterPro" id="IPR027417">
    <property type="entry name" value="P-loop_NTPase"/>
</dbReference>
<evidence type="ECO:0000256" key="3">
    <source>
        <dbReference type="ARBA" id="ARBA00020170"/>
    </source>
</evidence>
<keyword evidence="9 12" id="KW-0238">DNA-binding</keyword>
<evidence type="ECO:0000313" key="15">
    <source>
        <dbReference type="EMBL" id="UGS33638.1"/>
    </source>
</evidence>
<dbReference type="PANTHER" id="PTHR32182:SF0">
    <property type="entry name" value="DNA REPLICATION AND REPAIR PROTEIN RECF"/>
    <property type="match status" value="1"/>
</dbReference>
<dbReference type="SUPFAM" id="SSF52540">
    <property type="entry name" value="P-loop containing nucleoside triphosphate hydrolases"/>
    <property type="match status" value="1"/>
</dbReference>
<evidence type="ECO:0000256" key="5">
    <source>
        <dbReference type="ARBA" id="ARBA00022705"/>
    </source>
</evidence>
<dbReference type="Gene3D" id="1.20.1050.90">
    <property type="entry name" value="RecF/RecN/SMC, N-terminal domain"/>
    <property type="match status" value="1"/>
</dbReference>
<dbReference type="PANTHER" id="PTHR32182">
    <property type="entry name" value="DNA REPLICATION AND REPAIR PROTEIN RECF"/>
    <property type="match status" value="1"/>
</dbReference>
<dbReference type="GO" id="GO:0000731">
    <property type="term" value="P:DNA synthesis involved in DNA repair"/>
    <property type="evidence" value="ECO:0007669"/>
    <property type="project" value="TreeGrafter"/>
</dbReference>
<protein>
    <recommendedName>
        <fullName evidence="3 12">DNA replication and repair protein RecF</fullName>
    </recommendedName>
</protein>
<feature type="binding site" evidence="12">
    <location>
        <begin position="38"/>
        <end position="45"/>
    </location>
    <ligand>
        <name>ATP</name>
        <dbReference type="ChEBI" id="CHEBI:30616"/>
    </ligand>
</feature>
<reference evidence="15" key="1">
    <citation type="journal article" date="2022" name="Int. J. Syst. Evol. Microbiol.">
        <title>Pseudomonas aegrilactucae sp. nov. and Pseudomonas morbosilactucae sp. nov., pathogens causing bacterial rot of lettuce in Japan.</title>
        <authorList>
            <person name="Sawada H."/>
            <person name="Fujikawa T."/>
            <person name="Satou M."/>
        </authorList>
    </citation>
    <scope>NUCLEOTIDE SEQUENCE</scope>
    <source>
        <strain evidence="15">0166_1</strain>
    </source>
</reference>
<evidence type="ECO:0000259" key="14">
    <source>
        <dbReference type="Pfam" id="PF02463"/>
    </source>
</evidence>
<gene>
    <name evidence="12 15" type="primary">recF</name>
    <name evidence="15" type="ORF">DSM104329_00003</name>
</gene>
<evidence type="ECO:0000256" key="9">
    <source>
        <dbReference type="ARBA" id="ARBA00023125"/>
    </source>
</evidence>
<evidence type="ECO:0000256" key="4">
    <source>
        <dbReference type="ARBA" id="ARBA00022490"/>
    </source>
</evidence>
<dbReference type="GO" id="GO:0005524">
    <property type="term" value="F:ATP binding"/>
    <property type="evidence" value="ECO:0007669"/>
    <property type="project" value="UniProtKB-UniRule"/>
</dbReference>
<dbReference type="Proteomes" id="UP001162834">
    <property type="component" value="Chromosome"/>
</dbReference>
<evidence type="ECO:0000256" key="2">
    <source>
        <dbReference type="ARBA" id="ARBA00008016"/>
    </source>
</evidence>
<evidence type="ECO:0000256" key="1">
    <source>
        <dbReference type="ARBA" id="ARBA00004496"/>
    </source>
</evidence>
<keyword evidence="12 13" id="KW-0742">SOS response</keyword>
<accession>A0A9E6XT33</accession>
<evidence type="ECO:0000256" key="13">
    <source>
        <dbReference type="RuleBase" id="RU000578"/>
    </source>
</evidence>
<dbReference type="GO" id="GO:0006260">
    <property type="term" value="P:DNA replication"/>
    <property type="evidence" value="ECO:0007669"/>
    <property type="project" value="UniProtKB-UniRule"/>
</dbReference>
<feature type="domain" description="RecF/RecN/SMC N-terminal" evidence="14">
    <location>
        <begin position="11"/>
        <end position="347"/>
    </location>
</feature>
<evidence type="ECO:0000256" key="7">
    <source>
        <dbReference type="ARBA" id="ARBA00022763"/>
    </source>
</evidence>
<dbReference type="KEGG" id="sbae:DSM104329_00003"/>
<evidence type="ECO:0000256" key="8">
    <source>
        <dbReference type="ARBA" id="ARBA00022840"/>
    </source>
</evidence>
<evidence type="ECO:0000313" key="16">
    <source>
        <dbReference type="Proteomes" id="UP001162834"/>
    </source>
</evidence>
<keyword evidence="4 12" id="KW-0963">Cytoplasm</keyword>
<evidence type="ECO:0000256" key="11">
    <source>
        <dbReference type="ARBA" id="ARBA00025401"/>
    </source>
</evidence>
<evidence type="ECO:0000256" key="12">
    <source>
        <dbReference type="HAMAP-Rule" id="MF_00365"/>
    </source>
</evidence>
<proteinExistence type="inferred from homology"/>
<dbReference type="Pfam" id="PF02463">
    <property type="entry name" value="SMC_N"/>
    <property type="match status" value="1"/>
</dbReference>
<dbReference type="AlphaFoldDB" id="A0A9E6XT33"/>
<dbReference type="GO" id="GO:0003697">
    <property type="term" value="F:single-stranded DNA binding"/>
    <property type="evidence" value="ECO:0007669"/>
    <property type="project" value="UniProtKB-UniRule"/>
</dbReference>
<dbReference type="GO" id="GO:0006302">
    <property type="term" value="P:double-strand break repair"/>
    <property type="evidence" value="ECO:0007669"/>
    <property type="project" value="TreeGrafter"/>
</dbReference>
<name>A0A9E6XT33_9ACTN</name>
<keyword evidence="5 12" id="KW-0235">DNA replication</keyword>
<evidence type="ECO:0000256" key="10">
    <source>
        <dbReference type="ARBA" id="ARBA00023204"/>
    </source>
</evidence>
<dbReference type="Gene3D" id="3.40.50.300">
    <property type="entry name" value="P-loop containing nucleotide triphosphate hydrolases"/>
    <property type="match status" value="1"/>
</dbReference>
<keyword evidence="6 12" id="KW-0547">Nucleotide-binding</keyword>